<dbReference type="InterPro" id="IPR006108">
    <property type="entry name" value="3HC_DH_C"/>
</dbReference>
<evidence type="ECO:0000256" key="1">
    <source>
        <dbReference type="ARBA" id="ARBA00005086"/>
    </source>
</evidence>
<sequence length="583" mass="60189">MTARRTPVTGIVGLGTLGEALLRLALEAGHEVIAVDSALDALDRTARRLKAADAARTGERAEDRPALTLTTDPAALARAELVIEAVPEDEAVKKAVLRDITARCAPGVPVLTTATTLSVPRLAIAAGSPGSVAGLRFFTPPAAGGPVLPVHSPLASPATAAALDALVAELGLRPASVTAPAAADADDLVLAYLNRAAILCDEGYASARDIDTAMRLGCGLPLGPLETLDLMGIDSVHAALLARWRRTGDCAFEPSPLLSRMVTAGRLGRKSGEGFAAYDELGAVVTPPAGGPGAGTARPVTRVGVVGSGAMARGIAEVMAVGGRHTLLVARGTEQAGRALAAIGDSLTRRVRRGRISPAEREAALARLETSHDLAALGDRDLVVEAVVEDLGAKRVLFARLGEVCAPGTVLATTTSSLSVAACAEASGRPADVIGLHFFNPAPVMRLVELAYTAQAHEDALATARALCRDLGKTAVDCPDRTGFIVNRLLFPYLGGALDLLERADTDIAATDAAVEQGYGYPMGPFALLDTIGLDVSLAIQERLYESFALPELVPSRALSELVAAGALGRKNQRGFRTGERRG</sequence>
<evidence type="ECO:0000256" key="3">
    <source>
        <dbReference type="ARBA" id="ARBA00023002"/>
    </source>
</evidence>
<dbReference type="SUPFAM" id="SSF48179">
    <property type="entry name" value="6-phosphogluconate dehydrogenase C-terminal domain-like"/>
    <property type="match status" value="2"/>
</dbReference>
<dbReference type="PANTHER" id="PTHR48075">
    <property type="entry name" value="3-HYDROXYACYL-COA DEHYDROGENASE FAMILY PROTEIN"/>
    <property type="match status" value="1"/>
</dbReference>
<dbReference type="Proteomes" id="UP000095705">
    <property type="component" value="Unassembled WGS sequence"/>
</dbReference>
<dbReference type="Gene3D" id="3.40.50.720">
    <property type="entry name" value="NAD(P)-binding Rossmann-like Domain"/>
    <property type="match status" value="2"/>
</dbReference>
<evidence type="ECO:0000256" key="2">
    <source>
        <dbReference type="ARBA" id="ARBA00009463"/>
    </source>
</evidence>
<comment type="pathway">
    <text evidence="1">Lipid metabolism; butanoate metabolism.</text>
</comment>
<dbReference type="GO" id="GO:0006635">
    <property type="term" value="P:fatty acid beta-oxidation"/>
    <property type="evidence" value="ECO:0007669"/>
    <property type="project" value="TreeGrafter"/>
</dbReference>
<dbReference type="GO" id="GO:0008691">
    <property type="term" value="F:3-hydroxybutyryl-CoA dehydrogenase activity"/>
    <property type="evidence" value="ECO:0007669"/>
    <property type="project" value="TreeGrafter"/>
</dbReference>
<keyword evidence="7" id="KW-1185">Reference proteome</keyword>
<feature type="domain" description="3-hydroxyacyl-CoA dehydrogenase C-terminal" evidence="4">
    <location>
        <begin position="483"/>
        <end position="577"/>
    </location>
</feature>
<comment type="caution">
    <text evidence="6">The sequence shown here is derived from an EMBL/GenBank/DDBJ whole genome shotgun (WGS) entry which is preliminary data.</text>
</comment>
<feature type="domain" description="3-hydroxyacyl-CoA dehydrogenase NAD binding" evidence="5">
    <location>
        <begin position="303"/>
        <end position="479"/>
    </location>
</feature>
<dbReference type="OrthoDB" id="3988511at2"/>
<comment type="similarity">
    <text evidence="2">Belongs to the 3-hydroxyacyl-CoA dehydrogenase family.</text>
</comment>
<dbReference type="InterPro" id="IPR013328">
    <property type="entry name" value="6PGD_dom2"/>
</dbReference>
<dbReference type="InterPro" id="IPR036291">
    <property type="entry name" value="NAD(P)-bd_dom_sf"/>
</dbReference>
<dbReference type="Pfam" id="PF00725">
    <property type="entry name" value="3HCDH"/>
    <property type="match status" value="2"/>
</dbReference>
<gene>
    <name evidence="6" type="ORF">BGK67_33045</name>
</gene>
<dbReference type="FunFam" id="3.40.50.720:FF:000009">
    <property type="entry name" value="Fatty oxidation complex, alpha subunit"/>
    <property type="match status" value="1"/>
</dbReference>
<dbReference type="SUPFAM" id="SSF51735">
    <property type="entry name" value="NAD(P)-binding Rossmann-fold domains"/>
    <property type="match status" value="2"/>
</dbReference>
<evidence type="ECO:0000313" key="7">
    <source>
        <dbReference type="Proteomes" id="UP000095705"/>
    </source>
</evidence>
<protein>
    <submittedName>
        <fullName evidence="6">Oxidoreductase</fullName>
    </submittedName>
</protein>
<dbReference type="PANTHER" id="PTHR48075:SF9">
    <property type="entry name" value="3-HYDROXYBUTYRYL-COA DEHYDROGENASE"/>
    <property type="match status" value="1"/>
</dbReference>
<feature type="domain" description="3-hydroxyacyl-CoA dehydrogenase NAD binding" evidence="5">
    <location>
        <begin position="10"/>
        <end position="175"/>
    </location>
</feature>
<evidence type="ECO:0000313" key="6">
    <source>
        <dbReference type="EMBL" id="OEJ22381.1"/>
    </source>
</evidence>
<evidence type="ECO:0000259" key="4">
    <source>
        <dbReference type="Pfam" id="PF00725"/>
    </source>
</evidence>
<name>A0A1E5P058_9ACTN</name>
<proteinExistence type="inferred from homology"/>
<dbReference type="Gene3D" id="1.10.1040.10">
    <property type="entry name" value="N-(1-d-carboxylethyl)-l-norvaline Dehydrogenase, domain 2"/>
    <property type="match status" value="2"/>
</dbReference>
<reference evidence="6 7" key="1">
    <citation type="submission" date="2016-08" db="EMBL/GenBank/DDBJ databases">
        <title>The complete genome of Streptomyces subrutilus 10-1-1.</title>
        <authorList>
            <person name="Chen X."/>
        </authorList>
    </citation>
    <scope>NUCLEOTIDE SEQUENCE [LARGE SCALE GENOMIC DNA]</scope>
    <source>
        <strain evidence="6 7">10-1-1</strain>
    </source>
</reference>
<accession>A0A1E5P058</accession>
<evidence type="ECO:0000259" key="5">
    <source>
        <dbReference type="Pfam" id="PF02737"/>
    </source>
</evidence>
<dbReference type="EMBL" id="MEHK01000002">
    <property type="protein sequence ID" value="OEJ22381.1"/>
    <property type="molecule type" value="Genomic_DNA"/>
</dbReference>
<dbReference type="Pfam" id="PF02737">
    <property type="entry name" value="3HCDH_N"/>
    <property type="match status" value="2"/>
</dbReference>
<dbReference type="AlphaFoldDB" id="A0A1E5P058"/>
<keyword evidence="3" id="KW-0560">Oxidoreductase</keyword>
<dbReference type="InterPro" id="IPR006176">
    <property type="entry name" value="3-OHacyl-CoA_DH_NAD-bd"/>
</dbReference>
<feature type="domain" description="3-hydroxyacyl-CoA dehydrogenase C-terminal" evidence="4">
    <location>
        <begin position="188"/>
        <end position="278"/>
    </location>
</feature>
<dbReference type="GO" id="GO:0070403">
    <property type="term" value="F:NAD+ binding"/>
    <property type="evidence" value="ECO:0007669"/>
    <property type="project" value="InterPro"/>
</dbReference>
<dbReference type="InterPro" id="IPR008927">
    <property type="entry name" value="6-PGluconate_DH-like_C_sf"/>
</dbReference>
<organism evidence="6 7">
    <name type="scientific">Streptomyces subrutilus</name>
    <dbReference type="NCBI Taxonomy" id="36818"/>
    <lineage>
        <taxon>Bacteria</taxon>
        <taxon>Bacillati</taxon>
        <taxon>Actinomycetota</taxon>
        <taxon>Actinomycetes</taxon>
        <taxon>Kitasatosporales</taxon>
        <taxon>Streptomycetaceae</taxon>
        <taxon>Streptomyces</taxon>
    </lineage>
</organism>
<dbReference type="STRING" id="36818.BGK67_33045"/>
<dbReference type="RefSeq" id="WP_069924431.1">
    <property type="nucleotide sequence ID" value="NZ_MEHK01000002.1"/>
</dbReference>